<accession>A0A437AND5</accession>
<sequence>MTDSSLNKDKIKELITKINITLRSKEQPSEEDIIILKNLFLDMKKPCFLLGLLSFYERTKQPSLISFVKENISIFENDLSLKVNQLYVVYYALTNQECDPKRMLLEENFFKKYKSIFTDWFQFSYFDSLLFNPILGEEFGENFLAINERKKIINFFSENEIEKDFLECYFLVSNEKYSLALSKLNLFLKKLKLFPKNLAYYLHSYNLISFCLFYNGYFIESITYLEMAGKLIQNDYFDKVIRLIKEGKDLWTYL</sequence>
<dbReference type="VEuPathDB" id="MicrosporidiaDB:TUBRATIS_008020"/>
<gene>
    <name evidence="1" type="ORF">TUBRATIS_008020</name>
</gene>
<evidence type="ECO:0000313" key="2">
    <source>
        <dbReference type="Proteomes" id="UP000282876"/>
    </source>
</evidence>
<reference evidence="1 2" key="1">
    <citation type="submission" date="2018-10" db="EMBL/GenBank/DDBJ databases">
        <title>Draft genome sequence of the microsporidian Tubulinosema ratisbonensis.</title>
        <authorList>
            <person name="Polonais V."/>
            <person name="Peyretaillade E."/>
            <person name="Niehus S."/>
            <person name="Wawrzyniak I."/>
            <person name="Franchet A."/>
            <person name="Gaspin C."/>
            <person name="Reichstadt M."/>
            <person name="Belser C."/>
            <person name="Labadie K."/>
            <person name="Delbac F."/>
            <person name="Ferrandon D."/>
        </authorList>
    </citation>
    <scope>NUCLEOTIDE SEQUENCE [LARGE SCALE GENOMIC DNA]</scope>
    <source>
        <strain evidence="1 2">Franzen</strain>
    </source>
</reference>
<comment type="caution">
    <text evidence="1">The sequence shown here is derived from an EMBL/GenBank/DDBJ whole genome shotgun (WGS) entry which is preliminary data.</text>
</comment>
<keyword evidence="2" id="KW-1185">Reference proteome</keyword>
<name>A0A437AND5_9MICR</name>
<dbReference type="OrthoDB" id="10465653at2759"/>
<organism evidence="1 2">
    <name type="scientific">Tubulinosema ratisbonensis</name>
    <dbReference type="NCBI Taxonomy" id="291195"/>
    <lineage>
        <taxon>Eukaryota</taxon>
        <taxon>Fungi</taxon>
        <taxon>Fungi incertae sedis</taxon>
        <taxon>Microsporidia</taxon>
        <taxon>Tubulinosematoidea</taxon>
        <taxon>Tubulinosematidae</taxon>
        <taxon>Tubulinosema</taxon>
    </lineage>
</organism>
<dbReference type="AlphaFoldDB" id="A0A437AND5"/>
<protein>
    <submittedName>
        <fullName evidence="1">Uncharacterized protein</fullName>
    </submittedName>
</protein>
<evidence type="ECO:0000313" key="1">
    <source>
        <dbReference type="EMBL" id="RVD92684.1"/>
    </source>
</evidence>
<dbReference type="Proteomes" id="UP000282876">
    <property type="component" value="Unassembled WGS sequence"/>
</dbReference>
<proteinExistence type="predicted"/>
<dbReference type="EMBL" id="RCSS01000161">
    <property type="protein sequence ID" value="RVD92684.1"/>
    <property type="molecule type" value="Genomic_DNA"/>
</dbReference>